<sequence length="220" mass="24506">MVNPYSMKCRCLPHGFYTCIPTLLATIGWLATLTEDGCNYAIIEGAMVTEMTTNPNMPFLEVGFNRYREASLNDDGTWAIDYYQLCKYYNEDIVNIDGVWKFSKVVSFLALVFAGAAVLLIWFSSCFIFSRNTWKLIGCELLTATVLKLLSYSWLATSMCRSNSCSISYGAKADIVACVLWFLSGVLVLLRYPNPKLANPPTSTNATTSEPPALEMPDIT</sequence>
<gene>
    <name evidence="3" type="ORF">QTG54_000856</name>
</gene>
<keyword evidence="4" id="KW-1185">Reference proteome</keyword>
<evidence type="ECO:0000313" key="4">
    <source>
        <dbReference type="Proteomes" id="UP001224775"/>
    </source>
</evidence>
<reference evidence="3" key="1">
    <citation type="submission" date="2023-06" db="EMBL/GenBank/DDBJ databases">
        <title>Survivors Of The Sea: Transcriptome response of Skeletonema marinoi to long-term dormancy.</title>
        <authorList>
            <person name="Pinder M.I.M."/>
            <person name="Kourtchenko O."/>
            <person name="Robertson E.K."/>
            <person name="Larsson T."/>
            <person name="Maumus F."/>
            <person name="Osuna-Cruz C.M."/>
            <person name="Vancaester E."/>
            <person name="Stenow R."/>
            <person name="Vandepoele K."/>
            <person name="Ploug H."/>
            <person name="Bruchert V."/>
            <person name="Godhe A."/>
            <person name="Topel M."/>
        </authorList>
    </citation>
    <scope>NUCLEOTIDE SEQUENCE</scope>
    <source>
        <strain evidence="3">R05AC</strain>
    </source>
</reference>
<organism evidence="3 4">
    <name type="scientific">Skeletonema marinoi</name>
    <dbReference type="NCBI Taxonomy" id="267567"/>
    <lineage>
        <taxon>Eukaryota</taxon>
        <taxon>Sar</taxon>
        <taxon>Stramenopiles</taxon>
        <taxon>Ochrophyta</taxon>
        <taxon>Bacillariophyta</taxon>
        <taxon>Coscinodiscophyceae</taxon>
        <taxon>Thalassiosirophycidae</taxon>
        <taxon>Thalassiosirales</taxon>
        <taxon>Skeletonemataceae</taxon>
        <taxon>Skeletonema</taxon>
        <taxon>Skeletonema marinoi-dohrnii complex</taxon>
    </lineage>
</organism>
<accession>A0AAD9DIX1</accession>
<evidence type="ECO:0000256" key="1">
    <source>
        <dbReference type="SAM" id="MobiDB-lite"/>
    </source>
</evidence>
<protein>
    <submittedName>
        <fullName evidence="3">Uncharacterized protein</fullName>
    </submittedName>
</protein>
<feature type="region of interest" description="Disordered" evidence="1">
    <location>
        <begin position="200"/>
        <end position="220"/>
    </location>
</feature>
<keyword evidence="2" id="KW-0472">Membrane</keyword>
<dbReference type="EMBL" id="JATAAI010000001">
    <property type="protein sequence ID" value="KAK1748917.1"/>
    <property type="molecule type" value="Genomic_DNA"/>
</dbReference>
<feature type="transmembrane region" description="Helical" evidence="2">
    <location>
        <begin position="136"/>
        <end position="155"/>
    </location>
</feature>
<feature type="compositionally biased region" description="Polar residues" evidence="1">
    <location>
        <begin position="200"/>
        <end position="210"/>
    </location>
</feature>
<keyword evidence="2" id="KW-1133">Transmembrane helix</keyword>
<dbReference type="AlphaFoldDB" id="A0AAD9DIX1"/>
<evidence type="ECO:0000313" key="3">
    <source>
        <dbReference type="EMBL" id="KAK1748917.1"/>
    </source>
</evidence>
<dbReference type="Proteomes" id="UP001224775">
    <property type="component" value="Unassembled WGS sequence"/>
</dbReference>
<feature type="transmembrane region" description="Helical" evidence="2">
    <location>
        <begin position="12"/>
        <end position="31"/>
    </location>
</feature>
<comment type="caution">
    <text evidence="3">The sequence shown here is derived from an EMBL/GenBank/DDBJ whole genome shotgun (WGS) entry which is preliminary data.</text>
</comment>
<keyword evidence="2" id="KW-0812">Transmembrane</keyword>
<feature type="transmembrane region" description="Helical" evidence="2">
    <location>
        <begin position="105"/>
        <end position="129"/>
    </location>
</feature>
<name>A0AAD9DIX1_9STRA</name>
<feature type="transmembrane region" description="Helical" evidence="2">
    <location>
        <begin position="167"/>
        <end position="190"/>
    </location>
</feature>
<evidence type="ECO:0000256" key="2">
    <source>
        <dbReference type="SAM" id="Phobius"/>
    </source>
</evidence>
<proteinExistence type="predicted"/>